<dbReference type="PANTHER" id="PTHR22900">
    <property type="entry name" value="PROTEIN CBG14245-RELATED"/>
    <property type="match status" value="1"/>
</dbReference>
<dbReference type="InterPro" id="IPR007669">
    <property type="entry name" value="Chst-1-like"/>
</dbReference>
<dbReference type="GO" id="GO:0016020">
    <property type="term" value="C:membrane"/>
    <property type="evidence" value="ECO:0007669"/>
    <property type="project" value="InterPro"/>
</dbReference>
<dbReference type="OrthoDB" id="408912at2759"/>
<name>A0A8S1H9G3_9PELO</name>
<dbReference type="AlphaFoldDB" id="A0A8S1H9G3"/>
<dbReference type="EMBL" id="CAJGYM010000033">
    <property type="protein sequence ID" value="CAD6193186.1"/>
    <property type="molecule type" value="Genomic_DNA"/>
</dbReference>
<evidence type="ECO:0000313" key="2">
    <source>
        <dbReference type="EMBL" id="CAD6193186.1"/>
    </source>
</evidence>
<organism evidence="2 3">
    <name type="scientific">Caenorhabditis auriculariae</name>
    <dbReference type="NCBI Taxonomy" id="2777116"/>
    <lineage>
        <taxon>Eukaryota</taxon>
        <taxon>Metazoa</taxon>
        <taxon>Ecdysozoa</taxon>
        <taxon>Nematoda</taxon>
        <taxon>Chromadorea</taxon>
        <taxon>Rhabditida</taxon>
        <taxon>Rhabditina</taxon>
        <taxon>Rhabditomorpha</taxon>
        <taxon>Rhabditoidea</taxon>
        <taxon>Rhabditidae</taxon>
        <taxon>Peloderinae</taxon>
        <taxon>Caenorhabditis</taxon>
    </lineage>
</organism>
<dbReference type="Proteomes" id="UP000835052">
    <property type="component" value="Unassembled WGS sequence"/>
</dbReference>
<evidence type="ECO:0000313" key="3">
    <source>
        <dbReference type="Proteomes" id="UP000835052"/>
    </source>
</evidence>
<accession>A0A8S1H9G3</accession>
<comment type="caution">
    <text evidence="2">The sequence shown here is derived from an EMBL/GenBank/DDBJ whole genome shotgun (WGS) entry which is preliminary data.</text>
</comment>
<sequence length="349" mass="40840">MRRCGPPAALSLLLLFCLAVQLFCPPQLVDDDFRQIIKSFNEPETVTVSYKRKTMFEKFIAEEFYREKPTRARALEDIRKVVQYNSDRTPESIYEYRAAHEICAQEDACLPPFVDIAPLLATSPKKKIMACLVQKTMSTVLSSILCYLDQPEEFVLAKRSILREHPRIRFCAGDNEFRSMEKMRKSLKITARQLNAWKFLLLTRDPVDRFLSGFIDQCIRGLQFVQTGDPEVTGVDIHIYPQNWRCDLKRYHSYYTFIRYSNKPQGTLLRDLAAAFRDRNVSESSIRYITKSLLSGRTKHSTVTSATRKFLEHRLKTSPYLMELIVRLFYYDYIHLNYPIPDYTQLGTF</sequence>
<evidence type="ECO:0000256" key="1">
    <source>
        <dbReference type="SAM" id="SignalP"/>
    </source>
</evidence>
<proteinExistence type="predicted"/>
<dbReference type="Pfam" id="PF03567">
    <property type="entry name" value="Sulfotransfer_2"/>
    <property type="match status" value="1"/>
</dbReference>
<evidence type="ECO:0008006" key="4">
    <source>
        <dbReference type="Google" id="ProtNLM"/>
    </source>
</evidence>
<reference evidence="2" key="1">
    <citation type="submission" date="2020-10" db="EMBL/GenBank/DDBJ databases">
        <authorList>
            <person name="Kikuchi T."/>
        </authorList>
    </citation>
    <scope>NUCLEOTIDE SEQUENCE</scope>
    <source>
        <strain evidence="2">NKZ352</strain>
    </source>
</reference>
<keyword evidence="3" id="KW-1185">Reference proteome</keyword>
<dbReference type="PANTHER" id="PTHR22900:SF5">
    <property type="entry name" value="PROTEIN CBG14245"/>
    <property type="match status" value="1"/>
</dbReference>
<feature type="chain" id="PRO_5035743123" description="Sulfotransferase domain-containing protein" evidence="1">
    <location>
        <begin position="20"/>
        <end position="349"/>
    </location>
</feature>
<dbReference type="GO" id="GO:1902884">
    <property type="term" value="P:positive regulation of response to oxidative stress"/>
    <property type="evidence" value="ECO:0007669"/>
    <property type="project" value="InterPro"/>
</dbReference>
<gene>
    <name evidence="2" type="ORF">CAUJ_LOCUS9105</name>
</gene>
<keyword evidence="1" id="KW-0732">Signal</keyword>
<feature type="signal peptide" evidence="1">
    <location>
        <begin position="1"/>
        <end position="19"/>
    </location>
</feature>
<dbReference type="GO" id="GO:0050650">
    <property type="term" value="P:chondroitin sulfate proteoglycan biosynthetic process"/>
    <property type="evidence" value="ECO:0007669"/>
    <property type="project" value="InterPro"/>
</dbReference>
<protein>
    <recommendedName>
        <fullName evidence="4">Sulfotransferase domain-containing protein</fullName>
    </recommendedName>
</protein>
<dbReference type="InterPro" id="IPR005331">
    <property type="entry name" value="Sulfotransferase"/>
</dbReference>
<dbReference type="GO" id="GO:0047756">
    <property type="term" value="F:chondroitin 4-sulfotransferase activity"/>
    <property type="evidence" value="ECO:0007669"/>
    <property type="project" value="InterPro"/>
</dbReference>